<name>A0A0E9T1S8_ANGAN</name>
<proteinExistence type="predicted"/>
<sequence>MVSSISMELVSPSILTSRHCRAESRSSIAGHDFIPCGSDCDTLIMWYCRAPNSIISSSVQSMSSSRTAHRACSYS</sequence>
<dbReference type="EMBL" id="GBXM01061078">
    <property type="protein sequence ID" value="JAH47499.1"/>
    <property type="molecule type" value="Transcribed_RNA"/>
</dbReference>
<evidence type="ECO:0000313" key="1">
    <source>
        <dbReference type="EMBL" id="JAH47499.1"/>
    </source>
</evidence>
<protein>
    <submittedName>
        <fullName evidence="1">Uncharacterized protein</fullName>
    </submittedName>
</protein>
<reference evidence="1" key="2">
    <citation type="journal article" date="2015" name="Fish Shellfish Immunol.">
        <title>Early steps in the European eel (Anguilla anguilla)-Vibrio vulnificus interaction in the gills: Role of the RtxA13 toxin.</title>
        <authorList>
            <person name="Callol A."/>
            <person name="Pajuelo D."/>
            <person name="Ebbesson L."/>
            <person name="Teles M."/>
            <person name="MacKenzie S."/>
            <person name="Amaro C."/>
        </authorList>
    </citation>
    <scope>NUCLEOTIDE SEQUENCE</scope>
</reference>
<accession>A0A0E9T1S8</accession>
<organism evidence="1">
    <name type="scientific">Anguilla anguilla</name>
    <name type="common">European freshwater eel</name>
    <name type="synonym">Muraena anguilla</name>
    <dbReference type="NCBI Taxonomy" id="7936"/>
    <lineage>
        <taxon>Eukaryota</taxon>
        <taxon>Metazoa</taxon>
        <taxon>Chordata</taxon>
        <taxon>Craniata</taxon>
        <taxon>Vertebrata</taxon>
        <taxon>Euteleostomi</taxon>
        <taxon>Actinopterygii</taxon>
        <taxon>Neopterygii</taxon>
        <taxon>Teleostei</taxon>
        <taxon>Anguilliformes</taxon>
        <taxon>Anguillidae</taxon>
        <taxon>Anguilla</taxon>
    </lineage>
</organism>
<reference evidence="1" key="1">
    <citation type="submission" date="2014-11" db="EMBL/GenBank/DDBJ databases">
        <authorList>
            <person name="Amaro Gonzalez C."/>
        </authorList>
    </citation>
    <scope>NUCLEOTIDE SEQUENCE</scope>
</reference>
<dbReference type="AlphaFoldDB" id="A0A0E9T1S8"/>